<gene>
    <name evidence="14" type="ordered locus">Csac_0522</name>
</gene>
<feature type="region of interest" description="Disordered" evidence="10">
    <location>
        <begin position="1"/>
        <end position="32"/>
    </location>
</feature>
<keyword evidence="5" id="KW-0547">Nucleotide-binding</keyword>
<feature type="transmembrane region" description="Helical" evidence="11">
    <location>
        <begin position="57"/>
        <end position="81"/>
    </location>
</feature>
<dbReference type="GO" id="GO:0005524">
    <property type="term" value="F:ATP binding"/>
    <property type="evidence" value="ECO:0007669"/>
    <property type="project" value="UniProtKB-KW"/>
</dbReference>
<dbReference type="InterPro" id="IPR011527">
    <property type="entry name" value="ABC1_TM_dom"/>
</dbReference>
<dbReference type="InterPro" id="IPR027417">
    <property type="entry name" value="P-loop_NTPase"/>
</dbReference>
<dbReference type="PANTHER" id="PTHR43394:SF1">
    <property type="entry name" value="ATP-BINDING CASSETTE SUB-FAMILY B MEMBER 10, MITOCHONDRIAL"/>
    <property type="match status" value="1"/>
</dbReference>
<keyword evidence="4 11" id="KW-0812">Transmembrane</keyword>
<dbReference type="PROSITE" id="PS50929">
    <property type="entry name" value="ABC_TM1F"/>
    <property type="match status" value="1"/>
</dbReference>
<dbReference type="SMART" id="SM00382">
    <property type="entry name" value="AAA"/>
    <property type="match status" value="1"/>
</dbReference>
<evidence type="ECO:0000256" key="5">
    <source>
        <dbReference type="ARBA" id="ARBA00022741"/>
    </source>
</evidence>
<evidence type="ECO:0000256" key="9">
    <source>
        <dbReference type="SAM" id="Coils"/>
    </source>
</evidence>
<keyword evidence="8 11" id="KW-0472">Membrane</keyword>
<dbReference type="Gene3D" id="1.20.1560.10">
    <property type="entry name" value="ABC transporter type 1, transmembrane domain"/>
    <property type="match status" value="1"/>
</dbReference>
<dbReference type="GO" id="GO:0005886">
    <property type="term" value="C:plasma membrane"/>
    <property type="evidence" value="ECO:0007669"/>
    <property type="project" value="UniProtKB-SubCell"/>
</dbReference>
<feature type="transmembrane region" description="Helical" evidence="11">
    <location>
        <begin position="198"/>
        <end position="218"/>
    </location>
</feature>
<evidence type="ECO:0000256" key="2">
    <source>
        <dbReference type="ARBA" id="ARBA00022448"/>
    </source>
</evidence>
<evidence type="ECO:0000256" key="10">
    <source>
        <dbReference type="SAM" id="MobiDB-lite"/>
    </source>
</evidence>
<dbReference type="Pfam" id="PF00005">
    <property type="entry name" value="ABC_tran"/>
    <property type="match status" value="1"/>
</dbReference>
<dbReference type="Gene3D" id="3.40.50.300">
    <property type="entry name" value="P-loop containing nucleotide triphosphate hydrolases"/>
    <property type="match status" value="1"/>
</dbReference>
<dbReference type="HOGENOM" id="CLU_000604_84_4_9"/>
<protein>
    <submittedName>
        <fullName evidence="14">ABC transporter related protein</fullName>
    </submittedName>
</protein>
<dbReference type="FunFam" id="1.20.1560.10:FF:000011">
    <property type="entry name" value="Multidrug ABC transporter ATP-binding protein"/>
    <property type="match status" value="1"/>
</dbReference>
<dbReference type="OrthoDB" id="9762517at2"/>
<evidence type="ECO:0000256" key="7">
    <source>
        <dbReference type="ARBA" id="ARBA00022989"/>
    </source>
</evidence>
<comment type="subcellular location">
    <subcellularLocation>
        <location evidence="1">Cell membrane</location>
        <topology evidence="1">Multi-pass membrane protein</topology>
    </subcellularLocation>
</comment>
<keyword evidence="3" id="KW-1003">Cell membrane</keyword>
<evidence type="ECO:0000313" key="15">
    <source>
        <dbReference type="Proteomes" id="UP000000256"/>
    </source>
</evidence>
<evidence type="ECO:0000256" key="6">
    <source>
        <dbReference type="ARBA" id="ARBA00022840"/>
    </source>
</evidence>
<dbReference type="CDD" id="cd18547">
    <property type="entry name" value="ABC_6TM_Tm288_like"/>
    <property type="match status" value="1"/>
</dbReference>
<reference evidence="14 15" key="1">
    <citation type="journal article" date="2008" name="Appl. Environ. Microbiol.">
        <title>Hydrogenomics of the extremely thermophilic bacterium Caldicellulosiruptor saccharolyticus.</title>
        <authorList>
            <person name="van de Werken H.J."/>
            <person name="Verhaart M.R."/>
            <person name="VanFossen A.L."/>
            <person name="Willquist K."/>
            <person name="Lewis D.L."/>
            <person name="Nichols J.D."/>
            <person name="Goorissen H.P."/>
            <person name="Mongodin E.F."/>
            <person name="Nelson K.E."/>
            <person name="van Niel E.W."/>
            <person name="Stams A.J."/>
            <person name="Ward D.E."/>
            <person name="de Vos W.M."/>
            <person name="van der Oost J."/>
            <person name="Kelly R.M."/>
            <person name="Kengen S.W."/>
        </authorList>
    </citation>
    <scope>NUCLEOTIDE SEQUENCE [LARGE SCALE GENOMIC DNA]</scope>
    <source>
        <strain evidence="15">ATCC 43494 / DSM 8903 / Tp8T 6331</strain>
    </source>
</reference>
<dbReference type="GO" id="GO:0016887">
    <property type="term" value="F:ATP hydrolysis activity"/>
    <property type="evidence" value="ECO:0007669"/>
    <property type="project" value="InterPro"/>
</dbReference>
<dbReference type="SUPFAM" id="SSF90123">
    <property type="entry name" value="ABC transporter transmembrane region"/>
    <property type="match status" value="1"/>
</dbReference>
<feature type="domain" description="ABC transmembrane type-1" evidence="13">
    <location>
        <begin position="60"/>
        <end position="342"/>
    </location>
</feature>
<evidence type="ECO:0000313" key="14">
    <source>
        <dbReference type="EMBL" id="ABP66156.1"/>
    </source>
</evidence>
<evidence type="ECO:0000256" key="3">
    <source>
        <dbReference type="ARBA" id="ARBA00022475"/>
    </source>
</evidence>
<name>A4XGX1_CALS8</name>
<dbReference type="EMBL" id="CP000679">
    <property type="protein sequence ID" value="ABP66156.1"/>
    <property type="molecule type" value="Genomic_DNA"/>
</dbReference>
<organism evidence="14 15">
    <name type="scientific">Caldicellulosiruptor saccharolyticus (strain ATCC 43494 / DSM 8903 / Tp8T 6331)</name>
    <dbReference type="NCBI Taxonomy" id="351627"/>
    <lineage>
        <taxon>Bacteria</taxon>
        <taxon>Bacillati</taxon>
        <taxon>Bacillota</taxon>
        <taxon>Bacillota incertae sedis</taxon>
        <taxon>Caldicellulosiruptorales</taxon>
        <taxon>Caldicellulosiruptoraceae</taxon>
        <taxon>Caldicellulosiruptor</taxon>
    </lineage>
</organism>
<evidence type="ECO:0000259" key="12">
    <source>
        <dbReference type="PROSITE" id="PS50893"/>
    </source>
</evidence>
<dbReference type="InterPro" id="IPR036640">
    <property type="entry name" value="ABC1_TM_sf"/>
</dbReference>
<sequence>MPEERKGSASSFQPPAFAPGPGPGRHPAHRFTSKSAKPKDLKYTLRRLWGYFSSYKIALLGVFLLITISSFISIVSPLLVQKAIDRYIIPRKFTGLVNIIFAMIVLYILNSLFAYFQGYSMMKISQKVVFNMRNDMFSKLQRLPIKIFDTRAHGDLMSRLTNDIDVVNNTINASVTSIFSSVITLVGSVIVMLTISPILTVCTLLVVPLMFVLTNWIANYTKEYFSQNQKLLGKLNGVIEEDITGQKVIKVFTREEKEINKFIDINRQLTSVGIKAQILSGVIPPLMNMLNNFAFIIVAAVGGYLALKSAVSVGSIASFVQYARQFVRPLNELANQFNQLQSAFAAAERVFEIMDEEEEKEDEKDAIELTNIKGEVEFRNVWFSYKEGEPVLKDVSFHAKPGQMIALVGPTGAGKTTIVNLLTRFYDIDRGEILIDGINIRKIKRESLRKSLGIVLQDTYLFSEPVMENIRYGKLTAKDDEVIKAAKIANAHEFIKHLPHGYKTVLTDGGADLSQGQRQLLALARTILSDPAILILDEATSNIDTRTEKHVEEAMLKLMQGRTSFVIAHRLSTIRNADLILVINNGQVVEQGTHEELLQKRGFYYNLYMSQFAVV</sequence>
<dbReference type="Pfam" id="PF00664">
    <property type="entry name" value="ABC_membrane"/>
    <property type="match status" value="1"/>
</dbReference>
<dbReference type="PANTHER" id="PTHR43394">
    <property type="entry name" value="ATP-DEPENDENT PERMEASE MDL1, MITOCHONDRIAL"/>
    <property type="match status" value="1"/>
</dbReference>
<feature type="domain" description="ABC transporter" evidence="12">
    <location>
        <begin position="376"/>
        <end position="610"/>
    </location>
</feature>
<dbReference type="InterPro" id="IPR017871">
    <property type="entry name" value="ABC_transporter-like_CS"/>
</dbReference>
<dbReference type="InterPro" id="IPR039421">
    <property type="entry name" value="Type_1_exporter"/>
</dbReference>
<dbReference type="InterPro" id="IPR003439">
    <property type="entry name" value="ABC_transporter-like_ATP-bd"/>
</dbReference>
<dbReference type="PROSITE" id="PS50893">
    <property type="entry name" value="ABC_TRANSPORTER_2"/>
    <property type="match status" value="1"/>
</dbReference>
<dbReference type="KEGG" id="csc:Csac_0522"/>
<dbReference type="eggNOG" id="COG1132">
    <property type="taxonomic scope" value="Bacteria"/>
</dbReference>
<dbReference type="Proteomes" id="UP000000256">
    <property type="component" value="Chromosome"/>
</dbReference>
<dbReference type="InterPro" id="IPR003593">
    <property type="entry name" value="AAA+_ATPase"/>
</dbReference>
<dbReference type="STRING" id="351627.Csac_0522"/>
<evidence type="ECO:0000256" key="4">
    <source>
        <dbReference type="ARBA" id="ARBA00022692"/>
    </source>
</evidence>
<dbReference type="RefSeq" id="WP_011916105.1">
    <property type="nucleotide sequence ID" value="NC_009437.1"/>
</dbReference>
<keyword evidence="9" id="KW-0175">Coiled coil</keyword>
<feature type="transmembrane region" description="Helical" evidence="11">
    <location>
        <begin position="171"/>
        <end position="191"/>
    </location>
</feature>
<dbReference type="TCDB" id="3.A.1.135.10">
    <property type="family name" value="the atp-binding cassette (abc) superfamily"/>
</dbReference>
<dbReference type="CDD" id="cd03254">
    <property type="entry name" value="ABCC_Glucan_exporter_like"/>
    <property type="match status" value="1"/>
</dbReference>
<accession>A4XGX1</accession>
<dbReference type="SUPFAM" id="SSF52540">
    <property type="entry name" value="P-loop containing nucleoside triphosphate hydrolases"/>
    <property type="match status" value="1"/>
</dbReference>
<feature type="coiled-coil region" evidence="9">
    <location>
        <begin position="330"/>
        <end position="373"/>
    </location>
</feature>
<keyword evidence="15" id="KW-1185">Reference proteome</keyword>
<proteinExistence type="predicted"/>
<keyword evidence="6" id="KW-0067">ATP-binding</keyword>
<evidence type="ECO:0000256" key="1">
    <source>
        <dbReference type="ARBA" id="ARBA00004651"/>
    </source>
</evidence>
<dbReference type="PROSITE" id="PS00211">
    <property type="entry name" value="ABC_TRANSPORTER_1"/>
    <property type="match status" value="1"/>
</dbReference>
<evidence type="ECO:0000259" key="13">
    <source>
        <dbReference type="PROSITE" id="PS50929"/>
    </source>
</evidence>
<dbReference type="GO" id="GO:0015421">
    <property type="term" value="F:ABC-type oligopeptide transporter activity"/>
    <property type="evidence" value="ECO:0007669"/>
    <property type="project" value="TreeGrafter"/>
</dbReference>
<feature type="transmembrane region" description="Helical" evidence="11">
    <location>
        <begin position="93"/>
        <end position="116"/>
    </location>
</feature>
<dbReference type="AlphaFoldDB" id="A4XGX1"/>
<keyword evidence="2" id="KW-0813">Transport</keyword>
<keyword evidence="7 11" id="KW-1133">Transmembrane helix</keyword>
<evidence type="ECO:0000256" key="8">
    <source>
        <dbReference type="ARBA" id="ARBA00023136"/>
    </source>
</evidence>
<feature type="transmembrane region" description="Helical" evidence="11">
    <location>
        <begin position="293"/>
        <end position="320"/>
    </location>
</feature>
<evidence type="ECO:0000256" key="11">
    <source>
        <dbReference type="SAM" id="Phobius"/>
    </source>
</evidence>
<dbReference type="FunFam" id="3.40.50.300:FF:000287">
    <property type="entry name" value="Multidrug ABC transporter ATP-binding protein"/>
    <property type="match status" value="1"/>
</dbReference>